<feature type="transmembrane region" description="Helical" evidence="7">
    <location>
        <begin position="311"/>
        <end position="332"/>
    </location>
</feature>
<feature type="transmembrane region" description="Helical" evidence="7">
    <location>
        <begin position="339"/>
        <end position="358"/>
    </location>
</feature>
<dbReference type="EMBL" id="BNAV01000013">
    <property type="protein sequence ID" value="GHF79367.1"/>
    <property type="molecule type" value="Genomic_DNA"/>
</dbReference>
<dbReference type="Pfam" id="PF00083">
    <property type="entry name" value="Sugar_tr"/>
    <property type="match status" value="1"/>
</dbReference>
<evidence type="ECO:0000256" key="4">
    <source>
        <dbReference type="ARBA" id="ARBA00022989"/>
    </source>
</evidence>
<dbReference type="GO" id="GO:0022857">
    <property type="term" value="F:transmembrane transporter activity"/>
    <property type="evidence" value="ECO:0007669"/>
    <property type="project" value="InterPro"/>
</dbReference>
<evidence type="ECO:0000313" key="9">
    <source>
        <dbReference type="EMBL" id="GHF79367.1"/>
    </source>
</evidence>
<dbReference type="InterPro" id="IPR036259">
    <property type="entry name" value="MFS_trans_sf"/>
</dbReference>
<feature type="transmembrane region" description="Helical" evidence="7">
    <location>
        <begin position="67"/>
        <end position="90"/>
    </location>
</feature>
<feature type="transmembrane region" description="Helical" evidence="7">
    <location>
        <begin position="364"/>
        <end position="385"/>
    </location>
</feature>
<reference evidence="9" key="1">
    <citation type="journal article" date="2014" name="Int. J. Syst. Evol. Microbiol.">
        <title>Complete genome sequence of Corynebacterium casei LMG S-19264T (=DSM 44701T), isolated from a smear-ripened cheese.</title>
        <authorList>
            <consortium name="US DOE Joint Genome Institute (JGI-PGF)"/>
            <person name="Walter F."/>
            <person name="Albersmeier A."/>
            <person name="Kalinowski J."/>
            <person name="Ruckert C."/>
        </authorList>
    </citation>
    <scope>NUCLEOTIDE SEQUENCE</scope>
    <source>
        <strain evidence="9">CGMCC 4.7679</strain>
    </source>
</reference>
<dbReference type="PANTHER" id="PTHR23511">
    <property type="entry name" value="SYNAPTIC VESICLE GLYCOPROTEIN 2"/>
    <property type="match status" value="1"/>
</dbReference>
<dbReference type="PROSITE" id="PS50850">
    <property type="entry name" value="MFS"/>
    <property type="match status" value="1"/>
</dbReference>
<dbReference type="AlphaFoldDB" id="A0A8H9IYV9"/>
<feature type="transmembrane region" description="Helical" evidence="7">
    <location>
        <begin position="430"/>
        <end position="448"/>
    </location>
</feature>
<dbReference type="RefSeq" id="WP_145932616.1">
    <property type="nucleotide sequence ID" value="NZ_BNAV01000013.1"/>
</dbReference>
<dbReference type="PROSITE" id="PS00217">
    <property type="entry name" value="SUGAR_TRANSPORT_2"/>
    <property type="match status" value="1"/>
</dbReference>
<evidence type="ECO:0000256" key="5">
    <source>
        <dbReference type="ARBA" id="ARBA00023136"/>
    </source>
</evidence>
<feature type="transmembrane region" description="Helical" evidence="7">
    <location>
        <begin position="405"/>
        <end position="424"/>
    </location>
</feature>
<dbReference type="InterPro" id="IPR020846">
    <property type="entry name" value="MFS_dom"/>
</dbReference>
<dbReference type="InterPro" id="IPR005828">
    <property type="entry name" value="MFS_sugar_transport-like"/>
</dbReference>
<dbReference type="OrthoDB" id="9787026at2"/>
<dbReference type="CDD" id="cd17316">
    <property type="entry name" value="MFS_SV2_like"/>
    <property type="match status" value="1"/>
</dbReference>
<name>A0A8H9IYV9_9PSEU</name>
<evidence type="ECO:0000256" key="2">
    <source>
        <dbReference type="ARBA" id="ARBA00022448"/>
    </source>
</evidence>
<organism evidence="9 10">
    <name type="scientific">Amycolatopsis bartoniae</name>
    <dbReference type="NCBI Taxonomy" id="941986"/>
    <lineage>
        <taxon>Bacteria</taxon>
        <taxon>Bacillati</taxon>
        <taxon>Actinomycetota</taxon>
        <taxon>Actinomycetes</taxon>
        <taxon>Pseudonocardiales</taxon>
        <taxon>Pseudonocardiaceae</taxon>
        <taxon>Amycolatopsis</taxon>
    </lineage>
</organism>
<dbReference type="InterPro" id="IPR005829">
    <property type="entry name" value="Sugar_transporter_CS"/>
</dbReference>
<comment type="subcellular location">
    <subcellularLocation>
        <location evidence="1">Cell membrane</location>
        <topology evidence="1">Multi-pass membrane protein</topology>
    </subcellularLocation>
</comment>
<dbReference type="Proteomes" id="UP000658656">
    <property type="component" value="Unassembled WGS sequence"/>
</dbReference>
<dbReference type="SUPFAM" id="SSF103473">
    <property type="entry name" value="MFS general substrate transporter"/>
    <property type="match status" value="1"/>
</dbReference>
<dbReference type="GO" id="GO:0005886">
    <property type="term" value="C:plasma membrane"/>
    <property type="evidence" value="ECO:0007669"/>
    <property type="project" value="UniProtKB-SubCell"/>
</dbReference>
<accession>A0A8H9IYV9</accession>
<protein>
    <submittedName>
        <fullName evidence="9">MFS transporter</fullName>
    </submittedName>
</protein>
<evidence type="ECO:0000256" key="6">
    <source>
        <dbReference type="SAM" id="MobiDB-lite"/>
    </source>
</evidence>
<gene>
    <name evidence="9" type="ORF">GCM10017566_61930</name>
</gene>
<reference evidence="9" key="2">
    <citation type="submission" date="2020-09" db="EMBL/GenBank/DDBJ databases">
        <authorList>
            <person name="Sun Q."/>
            <person name="Zhou Y."/>
        </authorList>
    </citation>
    <scope>NUCLEOTIDE SEQUENCE</scope>
    <source>
        <strain evidence="9">CGMCC 4.7679</strain>
    </source>
</reference>
<evidence type="ECO:0000313" key="10">
    <source>
        <dbReference type="Proteomes" id="UP000658656"/>
    </source>
</evidence>
<keyword evidence="4 7" id="KW-1133">Transmembrane helix</keyword>
<feature type="transmembrane region" description="Helical" evidence="7">
    <location>
        <begin position="97"/>
        <end position="117"/>
    </location>
</feature>
<sequence>MSVLDPQHEAGTSAALAARFERLPFTGYRKRLAAILATCFMIDGVDLNMLSFLLAPISADLGLSKGAAAWAASASFIGMGVGATCAGLIADRFGRRLVLVNSMLLWGTASLLTAFAWDLQSFLVFRIVTGIGLGAELPVAFALLAEFMPAGRRARLTGWVQVAGAAGLVAFNALSLLVVAVGGTVFGWRAMFVVMFFTALFALIARRRVPESPRWYAAHGRPGEADAVLSEIERRTEQEYGKPLPEPVSVAPAPDREPSRNVLRELFAPGYAGRTLLAWAMWLVIMLAFYGITTWVGKLLVDRGMSVSKSILVGLLISAAGLPAAWLTGWLMDRVGRKAVLSGALVLVAAGAFAYGHAATFTLVVVAGAVMQFALTGVATSLYAYTPELFPTRTRGTGMGTASTAGRISAITGPLLVPVVLVAWGYTGTFLAFACCFAVGALLVLAFGPESRGRVLEEVSA</sequence>
<feature type="transmembrane region" description="Helical" evidence="7">
    <location>
        <begin position="32"/>
        <end position="55"/>
    </location>
</feature>
<evidence type="ECO:0000259" key="8">
    <source>
        <dbReference type="PROSITE" id="PS50850"/>
    </source>
</evidence>
<proteinExistence type="predicted"/>
<keyword evidence="2" id="KW-0813">Transport</keyword>
<feature type="transmembrane region" description="Helical" evidence="7">
    <location>
        <begin position="186"/>
        <end position="205"/>
    </location>
</feature>
<feature type="transmembrane region" description="Helical" evidence="7">
    <location>
        <begin position="156"/>
        <end position="180"/>
    </location>
</feature>
<comment type="caution">
    <text evidence="9">The sequence shown here is derived from an EMBL/GenBank/DDBJ whole genome shotgun (WGS) entry which is preliminary data.</text>
</comment>
<dbReference type="Gene3D" id="1.20.1250.20">
    <property type="entry name" value="MFS general substrate transporter like domains"/>
    <property type="match status" value="1"/>
</dbReference>
<evidence type="ECO:0000256" key="3">
    <source>
        <dbReference type="ARBA" id="ARBA00022692"/>
    </source>
</evidence>
<feature type="domain" description="Major facilitator superfamily (MFS) profile" evidence="8">
    <location>
        <begin position="32"/>
        <end position="452"/>
    </location>
</feature>
<dbReference type="PROSITE" id="PS00216">
    <property type="entry name" value="SUGAR_TRANSPORT_1"/>
    <property type="match status" value="2"/>
</dbReference>
<feature type="transmembrane region" description="Helical" evidence="7">
    <location>
        <begin position="123"/>
        <end position="144"/>
    </location>
</feature>
<feature type="transmembrane region" description="Helical" evidence="7">
    <location>
        <begin position="276"/>
        <end position="296"/>
    </location>
</feature>
<keyword evidence="5 7" id="KW-0472">Membrane</keyword>
<keyword evidence="3 7" id="KW-0812">Transmembrane</keyword>
<dbReference type="PANTHER" id="PTHR23511:SF34">
    <property type="entry name" value="SYNAPTIC VESICLE GLYCOPROTEIN 2"/>
    <property type="match status" value="1"/>
</dbReference>
<evidence type="ECO:0000256" key="7">
    <source>
        <dbReference type="SAM" id="Phobius"/>
    </source>
</evidence>
<evidence type="ECO:0000256" key="1">
    <source>
        <dbReference type="ARBA" id="ARBA00004651"/>
    </source>
</evidence>
<feature type="region of interest" description="Disordered" evidence="6">
    <location>
        <begin position="237"/>
        <end position="256"/>
    </location>
</feature>
<keyword evidence="10" id="KW-1185">Reference proteome</keyword>